<sequence>MCLQLRTLASAIMSGQAGVARAGILVAGSAWRNTVATCTARTACPFTQTTSTRWRTRREITSIEGTKDFEMAITKRIEID</sequence>
<comment type="caution">
    <text evidence="1">The sequence shown here is derived from an EMBL/GenBank/DDBJ whole genome shotgun (WGS) entry which is preliminary data.</text>
</comment>
<dbReference type="EMBL" id="CAWUPB010001173">
    <property type="protein sequence ID" value="CAK7346211.1"/>
    <property type="molecule type" value="Genomic_DNA"/>
</dbReference>
<dbReference type="AlphaFoldDB" id="A0AAV1S447"/>
<evidence type="ECO:0000313" key="1">
    <source>
        <dbReference type="EMBL" id="CAK7346211.1"/>
    </source>
</evidence>
<name>A0AAV1S447_9ROSI</name>
<proteinExistence type="predicted"/>
<dbReference type="Proteomes" id="UP001314170">
    <property type="component" value="Unassembled WGS sequence"/>
</dbReference>
<accession>A0AAV1S447</accession>
<evidence type="ECO:0008006" key="3">
    <source>
        <dbReference type="Google" id="ProtNLM"/>
    </source>
</evidence>
<organism evidence="1 2">
    <name type="scientific">Dovyalis caffra</name>
    <dbReference type="NCBI Taxonomy" id="77055"/>
    <lineage>
        <taxon>Eukaryota</taxon>
        <taxon>Viridiplantae</taxon>
        <taxon>Streptophyta</taxon>
        <taxon>Embryophyta</taxon>
        <taxon>Tracheophyta</taxon>
        <taxon>Spermatophyta</taxon>
        <taxon>Magnoliopsida</taxon>
        <taxon>eudicotyledons</taxon>
        <taxon>Gunneridae</taxon>
        <taxon>Pentapetalae</taxon>
        <taxon>rosids</taxon>
        <taxon>fabids</taxon>
        <taxon>Malpighiales</taxon>
        <taxon>Salicaceae</taxon>
        <taxon>Flacourtieae</taxon>
        <taxon>Dovyalis</taxon>
    </lineage>
</organism>
<gene>
    <name evidence="1" type="ORF">DCAF_LOCUS18882</name>
</gene>
<protein>
    <recommendedName>
        <fullName evidence="3">Secreted protein</fullName>
    </recommendedName>
</protein>
<evidence type="ECO:0000313" key="2">
    <source>
        <dbReference type="Proteomes" id="UP001314170"/>
    </source>
</evidence>
<keyword evidence="2" id="KW-1185">Reference proteome</keyword>
<reference evidence="1 2" key="1">
    <citation type="submission" date="2024-01" db="EMBL/GenBank/DDBJ databases">
        <authorList>
            <person name="Waweru B."/>
        </authorList>
    </citation>
    <scope>NUCLEOTIDE SEQUENCE [LARGE SCALE GENOMIC DNA]</scope>
</reference>